<dbReference type="AlphaFoldDB" id="A0AAD9ISM0"/>
<name>A0AAD9ISM0_9ANNE</name>
<evidence type="ECO:0000256" key="1">
    <source>
        <dbReference type="ARBA" id="ARBA00008821"/>
    </source>
</evidence>
<dbReference type="PANTHER" id="PTHR11119">
    <property type="entry name" value="XANTHINE-URACIL / VITAMIN C PERMEASE FAMILY MEMBER"/>
    <property type="match status" value="1"/>
</dbReference>
<sequence>TIICILIFSQLINKYDIPCYKVSKGSKGNRRCMKWTSFPFLNVFPMLLSICLMWVICYILTITDTLPTDPDKWGHKARTDSRIEVLNKAKWFRFPYPCGYFVHASV</sequence>
<keyword evidence="2" id="KW-0472">Membrane</keyword>
<proteinExistence type="inferred from homology"/>
<evidence type="ECO:0000313" key="3">
    <source>
        <dbReference type="EMBL" id="KAK2139280.1"/>
    </source>
</evidence>
<evidence type="ECO:0000256" key="2">
    <source>
        <dbReference type="SAM" id="Phobius"/>
    </source>
</evidence>
<protein>
    <submittedName>
        <fullName evidence="3">Uncharacterized protein</fullName>
    </submittedName>
</protein>
<keyword evidence="2" id="KW-0812">Transmembrane</keyword>
<keyword evidence="2" id="KW-1133">Transmembrane helix</keyword>
<feature type="non-terminal residue" evidence="3">
    <location>
        <position position="106"/>
    </location>
</feature>
<comment type="caution">
    <text evidence="3">The sequence shown here is derived from an EMBL/GenBank/DDBJ whole genome shotgun (WGS) entry which is preliminary data.</text>
</comment>
<accession>A0AAD9ISM0</accession>
<reference evidence="3" key="1">
    <citation type="journal article" date="2023" name="Mol. Biol. Evol.">
        <title>Third-Generation Sequencing Reveals the Adaptive Role of the Epigenome in Three Deep-Sea Polychaetes.</title>
        <authorList>
            <person name="Perez M."/>
            <person name="Aroh O."/>
            <person name="Sun Y."/>
            <person name="Lan Y."/>
            <person name="Juniper S.K."/>
            <person name="Young C.R."/>
            <person name="Angers B."/>
            <person name="Qian P.Y."/>
        </authorList>
    </citation>
    <scope>NUCLEOTIDE SEQUENCE</scope>
    <source>
        <strain evidence="3">P08H-3</strain>
    </source>
</reference>
<dbReference type="Proteomes" id="UP001208570">
    <property type="component" value="Unassembled WGS sequence"/>
</dbReference>
<organism evidence="3 4">
    <name type="scientific">Paralvinella palmiformis</name>
    <dbReference type="NCBI Taxonomy" id="53620"/>
    <lineage>
        <taxon>Eukaryota</taxon>
        <taxon>Metazoa</taxon>
        <taxon>Spiralia</taxon>
        <taxon>Lophotrochozoa</taxon>
        <taxon>Annelida</taxon>
        <taxon>Polychaeta</taxon>
        <taxon>Sedentaria</taxon>
        <taxon>Canalipalpata</taxon>
        <taxon>Terebellida</taxon>
        <taxon>Terebelliformia</taxon>
        <taxon>Alvinellidae</taxon>
        <taxon>Paralvinella</taxon>
    </lineage>
</organism>
<feature type="transmembrane region" description="Helical" evidence="2">
    <location>
        <begin position="40"/>
        <end position="61"/>
    </location>
</feature>
<comment type="similarity">
    <text evidence="1">Belongs to the nucleobase:cation symporter-2 (NCS2) (TC 2.A.40) family.</text>
</comment>
<gene>
    <name evidence="3" type="ORF">LSH36_1893g00010</name>
</gene>
<dbReference type="EMBL" id="JAODUP010001886">
    <property type="protein sequence ID" value="KAK2139280.1"/>
    <property type="molecule type" value="Genomic_DNA"/>
</dbReference>
<keyword evidence="4" id="KW-1185">Reference proteome</keyword>
<evidence type="ECO:0000313" key="4">
    <source>
        <dbReference type="Proteomes" id="UP001208570"/>
    </source>
</evidence>